<evidence type="ECO:0000313" key="10">
    <source>
        <dbReference type="EMBL" id="NYD85249.1"/>
    </source>
</evidence>
<dbReference type="InterPro" id="IPR001789">
    <property type="entry name" value="Sig_transdc_resp-reg_receiver"/>
</dbReference>
<dbReference type="EMBL" id="JACCBK010000001">
    <property type="protein sequence ID" value="NYD85249.1"/>
    <property type="molecule type" value="Genomic_DNA"/>
</dbReference>
<dbReference type="GO" id="GO:0003677">
    <property type="term" value="F:DNA binding"/>
    <property type="evidence" value="ECO:0007669"/>
    <property type="project" value="UniProtKB-KW"/>
</dbReference>
<dbReference type="PRINTS" id="PR00038">
    <property type="entry name" value="HTHLUXR"/>
</dbReference>
<feature type="region of interest" description="Disordered" evidence="6">
    <location>
        <begin position="1"/>
        <end position="25"/>
    </location>
</feature>
<dbReference type="PROSITE" id="PS00622">
    <property type="entry name" value="HTH_LUXR_1"/>
    <property type="match status" value="1"/>
</dbReference>
<dbReference type="Pfam" id="PF00072">
    <property type="entry name" value="Response_reg"/>
    <property type="match status" value="1"/>
</dbReference>
<dbReference type="InterPro" id="IPR000792">
    <property type="entry name" value="Tscrpt_reg_LuxR_C"/>
</dbReference>
<evidence type="ECO:0000256" key="3">
    <source>
        <dbReference type="ARBA" id="ARBA00023125"/>
    </source>
</evidence>
<proteinExistence type="predicted"/>
<dbReference type="Proteomes" id="UP000618382">
    <property type="component" value="Unassembled WGS sequence"/>
</dbReference>
<dbReference type="SUPFAM" id="SSF46894">
    <property type="entry name" value="C-terminal effector domain of the bipartite response regulators"/>
    <property type="match status" value="1"/>
</dbReference>
<dbReference type="InterPro" id="IPR016032">
    <property type="entry name" value="Sig_transdc_resp-reg_C-effctor"/>
</dbReference>
<organism evidence="10 11">
    <name type="scientific">Cellulomonas oligotrophica</name>
    <dbReference type="NCBI Taxonomy" id="931536"/>
    <lineage>
        <taxon>Bacteria</taxon>
        <taxon>Bacillati</taxon>
        <taxon>Actinomycetota</taxon>
        <taxon>Actinomycetes</taxon>
        <taxon>Micrococcales</taxon>
        <taxon>Cellulomonadaceae</taxon>
        <taxon>Cellulomonas</taxon>
    </lineage>
</organism>
<name>A0A7Y9JXY7_9CELL</name>
<dbReference type="InterPro" id="IPR011006">
    <property type="entry name" value="CheY-like_superfamily"/>
</dbReference>
<dbReference type="PANTHER" id="PTHR43214:SF24">
    <property type="entry name" value="TRANSCRIPTIONAL REGULATORY PROTEIN NARL-RELATED"/>
    <property type="match status" value="1"/>
</dbReference>
<dbReference type="SUPFAM" id="SSF52172">
    <property type="entry name" value="CheY-like"/>
    <property type="match status" value="1"/>
</dbReference>
<feature type="domain" description="Response regulatory" evidence="8">
    <location>
        <begin position="28"/>
        <end position="154"/>
    </location>
</feature>
<dbReference type="SMART" id="SM00448">
    <property type="entry name" value="REC"/>
    <property type="match status" value="1"/>
</dbReference>
<dbReference type="EMBL" id="BONN01000006">
    <property type="protein sequence ID" value="GIG33315.1"/>
    <property type="molecule type" value="Genomic_DNA"/>
</dbReference>
<accession>A0A7Y9JXY7</accession>
<evidence type="ECO:0000259" key="7">
    <source>
        <dbReference type="PROSITE" id="PS50043"/>
    </source>
</evidence>
<evidence type="ECO:0000313" key="11">
    <source>
        <dbReference type="Proteomes" id="UP000577956"/>
    </source>
</evidence>
<dbReference type="CDD" id="cd06170">
    <property type="entry name" value="LuxR_C_like"/>
    <property type="match status" value="1"/>
</dbReference>
<sequence>MTTEHHGRTLPPVHGAGPQPDDGSDVVHVGLVDDQQLVRAGFRMVIDSQPDLRVVVEAGDGAQAVRVLDPVARAGGERVDVVLMDVRMPTMDGLTATEQIVARGTPAHPAPRVIVLTTFDLDEYVLAAIRAGASGFLLKDAPPEEMLAAIRTVHRGDAVIAPSSTRRLLEHLVTALPEDAPADADDPARRAVAALTDREREVLVLMARGRSNTEIGRDLFVAEATVKTHVGRILAKLGARDRVQAVVVAYETGLVRPGS</sequence>
<dbReference type="GO" id="GO:0000160">
    <property type="term" value="P:phosphorelay signal transduction system"/>
    <property type="evidence" value="ECO:0007669"/>
    <property type="project" value="InterPro"/>
</dbReference>
<comment type="caution">
    <text evidence="10">The sequence shown here is derived from an EMBL/GenBank/DDBJ whole genome shotgun (WGS) entry which is preliminary data.</text>
</comment>
<dbReference type="CDD" id="cd17535">
    <property type="entry name" value="REC_NarL-like"/>
    <property type="match status" value="1"/>
</dbReference>
<evidence type="ECO:0000256" key="5">
    <source>
        <dbReference type="PROSITE-ProRule" id="PRU00169"/>
    </source>
</evidence>
<dbReference type="RefSeq" id="WP_140458528.1">
    <property type="nucleotide sequence ID" value="NZ_BAABFI010000005.1"/>
</dbReference>
<evidence type="ECO:0000313" key="9">
    <source>
        <dbReference type="EMBL" id="GIG33315.1"/>
    </source>
</evidence>
<dbReference type="InterPro" id="IPR039420">
    <property type="entry name" value="WalR-like"/>
</dbReference>
<dbReference type="GO" id="GO:0006355">
    <property type="term" value="P:regulation of DNA-templated transcription"/>
    <property type="evidence" value="ECO:0007669"/>
    <property type="project" value="InterPro"/>
</dbReference>
<dbReference type="PROSITE" id="PS50043">
    <property type="entry name" value="HTH_LUXR_2"/>
    <property type="match status" value="1"/>
</dbReference>
<reference evidence="10 11" key="1">
    <citation type="submission" date="2020-07" db="EMBL/GenBank/DDBJ databases">
        <title>Sequencing the genomes of 1000 actinobacteria strains.</title>
        <authorList>
            <person name="Klenk H.-P."/>
        </authorList>
    </citation>
    <scope>NUCLEOTIDE SEQUENCE [LARGE SCALE GENOMIC DNA]</scope>
    <source>
        <strain evidence="10 11">DSM 24482</strain>
    </source>
</reference>
<dbReference type="SMART" id="SM00421">
    <property type="entry name" value="HTH_LUXR"/>
    <property type="match status" value="1"/>
</dbReference>
<dbReference type="InterPro" id="IPR058245">
    <property type="entry name" value="NreC/VraR/RcsB-like_REC"/>
</dbReference>
<reference evidence="9 12" key="2">
    <citation type="submission" date="2021-01" db="EMBL/GenBank/DDBJ databases">
        <title>Whole genome shotgun sequence of Cellulomonas oligotrophica NBRC 109435.</title>
        <authorList>
            <person name="Komaki H."/>
            <person name="Tamura T."/>
        </authorList>
    </citation>
    <scope>NUCLEOTIDE SEQUENCE [LARGE SCALE GENOMIC DNA]</scope>
    <source>
        <strain evidence="9 12">NBRC 109435</strain>
    </source>
</reference>
<dbReference type="Gene3D" id="3.40.50.2300">
    <property type="match status" value="1"/>
</dbReference>
<keyword evidence="1 5" id="KW-0597">Phosphoprotein</keyword>
<dbReference type="Pfam" id="PF00196">
    <property type="entry name" value="GerE"/>
    <property type="match status" value="1"/>
</dbReference>
<keyword evidence="2" id="KW-0805">Transcription regulation</keyword>
<evidence type="ECO:0000313" key="12">
    <source>
        <dbReference type="Proteomes" id="UP000618382"/>
    </source>
</evidence>
<evidence type="ECO:0000256" key="4">
    <source>
        <dbReference type="ARBA" id="ARBA00023163"/>
    </source>
</evidence>
<evidence type="ECO:0000256" key="6">
    <source>
        <dbReference type="SAM" id="MobiDB-lite"/>
    </source>
</evidence>
<keyword evidence="12" id="KW-1185">Reference proteome</keyword>
<keyword evidence="3 10" id="KW-0238">DNA-binding</keyword>
<dbReference type="PANTHER" id="PTHR43214">
    <property type="entry name" value="TWO-COMPONENT RESPONSE REGULATOR"/>
    <property type="match status" value="1"/>
</dbReference>
<dbReference type="AlphaFoldDB" id="A0A7Y9JXY7"/>
<feature type="domain" description="HTH luxR-type" evidence="7">
    <location>
        <begin position="188"/>
        <end position="253"/>
    </location>
</feature>
<dbReference type="Proteomes" id="UP000577956">
    <property type="component" value="Unassembled WGS sequence"/>
</dbReference>
<feature type="modified residue" description="4-aspartylphosphate" evidence="5">
    <location>
        <position position="85"/>
    </location>
</feature>
<protein>
    <submittedName>
        <fullName evidence="10">DNA-binding NarL/FixJ family response regulator</fullName>
    </submittedName>
    <submittedName>
        <fullName evidence="9">DNA-binding response regulator</fullName>
    </submittedName>
</protein>
<dbReference type="PROSITE" id="PS50110">
    <property type="entry name" value="RESPONSE_REGULATORY"/>
    <property type="match status" value="1"/>
</dbReference>
<evidence type="ECO:0000256" key="1">
    <source>
        <dbReference type="ARBA" id="ARBA00022553"/>
    </source>
</evidence>
<evidence type="ECO:0000256" key="2">
    <source>
        <dbReference type="ARBA" id="ARBA00023015"/>
    </source>
</evidence>
<gene>
    <name evidence="10" type="ORF">BKA21_000798</name>
    <name evidence="9" type="ORF">Col01nite_24740</name>
</gene>
<keyword evidence="4" id="KW-0804">Transcription</keyword>
<evidence type="ECO:0000259" key="8">
    <source>
        <dbReference type="PROSITE" id="PS50110"/>
    </source>
</evidence>